<dbReference type="InterPro" id="IPR044794">
    <property type="entry name" value="APRL5/7"/>
</dbReference>
<dbReference type="PANTHER" id="PTHR47126:SF2">
    <property type="entry name" value="5'-ADENYLYLSULFATE REDUCTASE-LIKE 6"/>
    <property type="match status" value="1"/>
</dbReference>
<dbReference type="InterPro" id="IPR013766">
    <property type="entry name" value="Thioredoxin_domain"/>
</dbReference>
<keyword evidence="1" id="KW-0732">Signal</keyword>
<evidence type="ECO:0000259" key="2">
    <source>
        <dbReference type="PROSITE" id="PS51352"/>
    </source>
</evidence>
<organism evidence="4 5">
    <name type="scientific">Setaria italica</name>
    <name type="common">Foxtail millet</name>
    <name type="synonym">Panicum italicum</name>
    <dbReference type="NCBI Taxonomy" id="4555"/>
    <lineage>
        <taxon>Eukaryota</taxon>
        <taxon>Viridiplantae</taxon>
        <taxon>Streptophyta</taxon>
        <taxon>Embryophyta</taxon>
        <taxon>Tracheophyta</taxon>
        <taxon>Spermatophyta</taxon>
        <taxon>Magnoliopsida</taxon>
        <taxon>Liliopsida</taxon>
        <taxon>Poales</taxon>
        <taxon>Poaceae</taxon>
        <taxon>PACMAD clade</taxon>
        <taxon>Panicoideae</taxon>
        <taxon>Panicodae</taxon>
        <taxon>Paniceae</taxon>
        <taxon>Cenchrinae</taxon>
        <taxon>Setaria</taxon>
    </lineage>
</organism>
<proteinExistence type="predicted"/>
<dbReference type="InterPro" id="IPR036249">
    <property type="entry name" value="Thioredoxin-like_sf"/>
</dbReference>
<dbReference type="EMBL" id="AGNK02002043">
    <property type="status" value="NOT_ANNOTATED_CDS"/>
    <property type="molecule type" value="Genomic_DNA"/>
</dbReference>
<dbReference type="OMA" id="CPHESEF"/>
<gene>
    <name evidence="4" type="primary">LOC101759296</name>
    <name evidence="3" type="ORF">SETIT_3G342800v2</name>
</gene>
<evidence type="ECO:0000313" key="4">
    <source>
        <dbReference type="EnsemblPlants" id="KQL16694"/>
    </source>
</evidence>
<dbReference type="SUPFAM" id="SSF52833">
    <property type="entry name" value="Thioredoxin-like"/>
    <property type="match status" value="1"/>
</dbReference>
<dbReference type="PANTHER" id="PTHR47126">
    <property type="entry name" value="5'-ADENYLYLSULFATE REDUCTASE-LIKE 7"/>
    <property type="match status" value="1"/>
</dbReference>
<dbReference type="eggNOG" id="KOG2640">
    <property type="taxonomic scope" value="Eukaryota"/>
</dbReference>
<dbReference type="EMBL" id="CM003530">
    <property type="protein sequence ID" value="RCV18930.1"/>
    <property type="molecule type" value="Genomic_DNA"/>
</dbReference>
<feature type="chain" id="PRO_5010127572" description="Thioredoxin domain-containing protein" evidence="1">
    <location>
        <begin position="22"/>
        <end position="307"/>
    </location>
</feature>
<dbReference type="Pfam" id="PF00085">
    <property type="entry name" value="Thioredoxin"/>
    <property type="match status" value="1"/>
</dbReference>
<evidence type="ECO:0000256" key="1">
    <source>
        <dbReference type="SAM" id="SignalP"/>
    </source>
</evidence>
<dbReference type="AlphaFoldDB" id="K3Z889"/>
<dbReference type="HOGENOM" id="CLU_051582_1_0_1"/>
<dbReference type="Proteomes" id="UP000004995">
    <property type="component" value="Unassembled WGS sequence"/>
</dbReference>
<dbReference type="FunCoup" id="K3Z889">
    <property type="interactions" value="3"/>
</dbReference>
<dbReference type="EnsemblPlants" id="KQL16694">
    <property type="protein sequence ID" value="KQL16694"/>
    <property type="gene ID" value="SETIT_022759mg"/>
</dbReference>
<sequence>MAGRLLPFLLLLALLPSPAPAAASARNKAPVEPDSGWCPGLEEGGLPSFAAALRATCPVSAEGYSAEEVNGEELVRMLDGKKEYTAVLFYASWCPFSQRMRPLFDDLSSMFPQIKHLAVEESNVMPAIFSRYAVRTLPSIIITHGSYAFWPLGSKDLDSMANFYTAVTGQEPVAYIGPRKWSAAQNTHYAKFWNSSISEAVKQEPYLAFSILFICLRIFMFFFPKCFALIKGFWTQYFQQINLGILAKLNQLLECVPHAVDVRKVWSKLRLVAGAKNARAWASSLASVSLGGQSSPRAAVGLMGSTF</sequence>
<reference evidence="3 5" key="1">
    <citation type="journal article" date="2012" name="Nat. Biotechnol.">
        <title>Reference genome sequence of the model plant Setaria.</title>
        <authorList>
            <person name="Bennetzen J.L."/>
            <person name="Schmutz J."/>
            <person name="Wang H."/>
            <person name="Percifield R."/>
            <person name="Hawkins J."/>
            <person name="Pontaroli A.C."/>
            <person name="Estep M."/>
            <person name="Feng L."/>
            <person name="Vaughn J.N."/>
            <person name="Grimwood J."/>
            <person name="Jenkins J."/>
            <person name="Barry K."/>
            <person name="Lindquist E."/>
            <person name="Hellsten U."/>
            <person name="Deshpande S."/>
            <person name="Wang X."/>
            <person name="Wu X."/>
            <person name="Mitros T."/>
            <person name="Triplett J."/>
            <person name="Yang X."/>
            <person name="Ye C.Y."/>
            <person name="Mauro-Herrera M."/>
            <person name="Wang L."/>
            <person name="Li P."/>
            <person name="Sharma M."/>
            <person name="Sharma R."/>
            <person name="Ronald P.C."/>
            <person name="Panaud O."/>
            <person name="Kellogg E.A."/>
            <person name="Brutnell T.P."/>
            <person name="Doust A.N."/>
            <person name="Tuskan G.A."/>
            <person name="Rokhsar D."/>
            <person name="Devos K.M."/>
        </authorList>
    </citation>
    <scope>NUCLEOTIDE SEQUENCE [LARGE SCALE GENOMIC DNA]</scope>
    <source>
        <strain evidence="5">cv. Yugu1</strain>
        <strain evidence="3">Yugu1</strain>
    </source>
</reference>
<reference evidence="3" key="2">
    <citation type="submission" date="2015-07" db="EMBL/GenBank/DDBJ databases">
        <authorList>
            <person name="Noorani M."/>
        </authorList>
    </citation>
    <scope>NUCLEOTIDE SEQUENCE</scope>
    <source>
        <strain evidence="3">Yugu1</strain>
    </source>
</reference>
<accession>K3Z889</accession>
<dbReference type="Gramene" id="KQL16694">
    <property type="protein sequence ID" value="KQL16694"/>
    <property type="gene ID" value="SETIT_022759mg"/>
</dbReference>
<feature type="domain" description="Thioredoxin" evidence="2">
    <location>
        <begin position="55"/>
        <end position="169"/>
    </location>
</feature>
<dbReference type="GeneID" id="101759296"/>
<protein>
    <recommendedName>
        <fullName evidence="2">Thioredoxin domain-containing protein</fullName>
    </recommendedName>
</protein>
<dbReference type="Gene3D" id="3.40.30.10">
    <property type="entry name" value="Glutaredoxin"/>
    <property type="match status" value="1"/>
</dbReference>
<evidence type="ECO:0000313" key="3">
    <source>
        <dbReference type="EMBL" id="RCV18930.1"/>
    </source>
</evidence>
<dbReference type="PROSITE" id="PS51352">
    <property type="entry name" value="THIOREDOXIN_2"/>
    <property type="match status" value="1"/>
</dbReference>
<dbReference type="OrthoDB" id="1899781at2759"/>
<dbReference type="CDD" id="cd02999">
    <property type="entry name" value="PDI_a_ERp44_like"/>
    <property type="match status" value="1"/>
</dbReference>
<evidence type="ECO:0000313" key="5">
    <source>
        <dbReference type="Proteomes" id="UP000004995"/>
    </source>
</evidence>
<feature type="signal peptide" evidence="1">
    <location>
        <begin position="1"/>
        <end position="21"/>
    </location>
</feature>
<reference evidence="4" key="3">
    <citation type="submission" date="2018-08" db="UniProtKB">
        <authorList>
            <consortium name="EnsemblPlants"/>
        </authorList>
    </citation>
    <scope>IDENTIFICATION</scope>
    <source>
        <strain evidence="4">Yugu1</strain>
    </source>
</reference>
<name>K3Z889_SETIT</name>
<keyword evidence="5" id="KW-1185">Reference proteome</keyword>
<dbReference type="RefSeq" id="XP_004962823.1">
    <property type="nucleotide sequence ID" value="XM_004962766.3"/>
</dbReference>
<dbReference type="KEGG" id="sita:101759296"/>